<dbReference type="InterPro" id="IPR009739">
    <property type="entry name" value="LprI-like_N"/>
</dbReference>
<dbReference type="RefSeq" id="WP_248684498.1">
    <property type="nucleotide sequence ID" value="NZ_JALPRY010000024.1"/>
</dbReference>
<proteinExistence type="predicted"/>
<dbReference type="EMBL" id="JALPRY010000024">
    <property type="protein sequence ID" value="MCK8782171.1"/>
    <property type="molecule type" value="Genomic_DNA"/>
</dbReference>
<reference evidence="3 4" key="1">
    <citation type="submission" date="2022-04" db="EMBL/GenBank/DDBJ databases">
        <title>Rhizobium coralii sp. nov., isolated from coral Turbinaria peltata.</title>
        <authorList>
            <person name="Sun H."/>
        </authorList>
    </citation>
    <scope>NUCLEOTIDE SEQUENCE [LARGE SCALE GENOMIC DNA]</scope>
    <source>
        <strain evidence="3 4">NTR19</strain>
    </source>
</reference>
<evidence type="ECO:0000259" key="2">
    <source>
        <dbReference type="Pfam" id="PF07007"/>
    </source>
</evidence>
<feature type="chain" id="PRO_5047292962" evidence="1">
    <location>
        <begin position="22"/>
        <end position="135"/>
    </location>
</feature>
<dbReference type="Proteomes" id="UP001202827">
    <property type="component" value="Unassembled WGS sequence"/>
</dbReference>
<dbReference type="Pfam" id="PF07007">
    <property type="entry name" value="LprI"/>
    <property type="match status" value="1"/>
</dbReference>
<keyword evidence="1" id="KW-0732">Signal</keyword>
<feature type="domain" description="Lysozyme inhibitor LprI-like N-terminal" evidence="2">
    <location>
        <begin position="28"/>
        <end position="128"/>
    </location>
</feature>
<organism evidence="3 4">
    <name type="scientific">Neorhizobium turbinariae</name>
    <dbReference type="NCBI Taxonomy" id="2937795"/>
    <lineage>
        <taxon>Bacteria</taxon>
        <taxon>Pseudomonadati</taxon>
        <taxon>Pseudomonadota</taxon>
        <taxon>Alphaproteobacteria</taxon>
        <taxon>Hyphomicrobiales</taxon>
        <taxon>Rhizobiaceae</taxon>
        <taxon>Rhizobium/Agrobacterium group</taxon>
        <taxon>Neorhizobium</taxon>
    </lineage>
</organism>
<protein>
    <submittedName>
        <fullName evidence="3">Lysozyme inhibitor LprI family protein</fullName>
    </submittedName>
</protein>
<keyword evidence="4" id="KW-1185">Reference proteome</keyword>
<comment type="caution">
    <text evidence="3">The sequence shown here is derived from an EMBL/GenBank/DDBJ whole genome shotgun (WGS) entry which is preliminary data.</text>
</comment>
<evidence type="ECO:0000256" key="1">
    <source>
        <dbReference type="SAM" id="SignalP"/>
    </source>
</evidence>
<sequence>MKRVLFLLGVFAGISYVPAVAQQPQMNCEDPQKQIEMTMCAGEDLAEADRALNAEYQALRKLTKARDADAGEGQAGFDTALVKAQRAWVAYRDSWCEAFAYQAHGGTMEPQLNAECQAELTLKRTDELKALADNL</sequence>
<name>A0ABT0IWB7_9HYPH</name>
<dbReference type="Gene3D" id="1.20.1270.180">
    <property type="match status" value="1"/>
</dbReference>
<evidence type="ECO:0000313" key="4">
    <source>
        <dbReference type="Proteomes" id="UP001202827"/>
    </source>
</evidence>
<feature type="signal peptide" evidence="1">
    <location>
        <begin position="1"/>
        <end position="21"/>
    </location>
</feature>
<evidence type="ECO:0000313" key="3">
    <source>
        <dbReference type="EMBL" id="MCK8782171.1"/>
    </source>
</evidence>
<accession>A0ABT0IWB7</accession>
<gene>
    <name evidence="3" type="ORF">M0654_19510</name>
</gene>